<keyword evidence="2" id="KW-0378">Hydrolase</keyword>
<dbReference type="STRING" id="1797517.A3F61_03245"/>
<dbReference type="Proteomes" id="UP000178272">
    <property type="component" value="Unassembled WGS sequence"/>
</dbReference>
<evidence type="ECO:0000259" key="1">
    <source>
        <dbReference type="Pfam" id="PF17726"/>
    </source>
</evidence>
<feature type="domain" description="Dam-replacing protein HTH" evidence="1">
    <location>
        <begin position="187"/>
        <end position="254"/>
    </location>
</feature>
<dbReference type="InterPro" id="IPR041368">
    <property type="entry name" value="DRP_C"/>
</dbReference>
<dbReference type="InterPro" id="IPR036388">
    <property type="entry name" value="WH-like_DNA-bd_sf"/>
</dbReference>
<dbReference type="Gene3D" id="3.40.210.30">
    <property type="entry name" value="Dam replacing family, catalytic PD-(D/E)XK domain"/>
    <property type="match status" value="1"/>
</dbReference>
<gene>
    <name evidence="2" type="ORF">A3F61_03245</name>
</gene>
<reference evidence="2 3" key="1">
    <citation type="journal article" date="2016" name="Nat. Commun.">
        <title>Thousands of microbial genomes shed light on interconnected biogeochemical processes in an aquifer system.</title>
        <authorList>
            <person name="Anantharaman K."/>
            <person name="Brown C.T."/>
            <person name="Hug L.A."/>
            <person name="Sharon I."/>
            <person name="Castelle C.J."/>
            <person name="Probst A.J."/>
            <person name="Thomas B.C."/>
            <person name="Singh A."/>
            <person name="Wilkins M.J."/>
            <person name="Karaoz U."/>
            <person name="Brodie E.L."/>
            <person name="Williams K.H."/>
            <person name="Hubbard S.S."/>
            <person name="Banfield J.F."/>
        </authorList>
    </citation>
    <scope>NUCLEOTIDE SEQUENCE [LARGE SCALE GENOMIC DNA]</scope>
</reference>
<evidence type="ECO:0000313" key="3">
    <source>
        <dbReference type="Proteomes" id="UP000178272"/>
    </source>
</evidence>
<accession>A0A1G1V9D6</accession>
<organism evidence="2 3">
    <name type="scientific">Candidatus Blackburnbacteria bacterium RIFCSPHIGHO2_12_FULL_41_13b</name>
    <dbReference type="NCBI Taxonomy" id="1797517"/>
    <lineage>
        <taxon>Bacteria</taxon>
        <taxon>Candidatus Blackburniibacteriota</taxon>
    </lineage>
</organism>
<dbReference type="EMBL" id="MHCA01000027">
    <property type="protein sequence ID" value="OGY12030.1"/>
    <property type="molecule type" value="Genomic_DNA"/>
</dbReference>
<keyword evidence="2" id="KW-0255">Endonuclease</keyword>
<dbReference type="CDD" id="cd22319">
    <property type="entry name" value="DpnI-like"/>
    <property type="match status" value="1"/>
</dbReference>
<evidence type="ECO:0000313" key="2">
    <source>
        <dbReference type="EMBL" id="OGY12030.1"/>
    </source>
</evidence>
<dbReference type="Pfam" id="PF17726">
    <property type="entry name" value="DpnI_C"/>
    <property type="match status" value="1"/>
</dbReference>
<proteinExistence type="predicted"/>
<sequence length="257" mass="30057">MNLLFETTQANRYKSASQKARVLTEQWVDSQVYCPNCGQSKMSQYKNNRPVADFYCMNCREDYKLKGNKNLFGKRVVDGAYSTMINSVLDRTNPNLFLLSYELQKLSILNFLVIPKHFFTPDMIEKRNPLSVKAVRAGWTGCNILIESVPESGKIYYIRDGTVEPKIKVLKEWNKTLFLREEKEISAKGWLLHIMMCIERLGESDFLLDDIYGFEEELARLHPNNKHIKDKIRQQLQFLRSKNYLEFKGGGKYRLKS</sequence>
<dbReference type="InterPro" id="IPR010324">
    <property type="entry name" value="DRP"/>
</dbReference>
<name>A0A1G1V9D6_9BACT</name>
<keyword evidence="2" id="KW-0540">Nuclease</keyword>
<dbReference type="GO" id="GO:0004519">
    <property type="term" value="F:endonuclease activity"/>
    <property type="evidence" value="ECO:0007669"/>
    <property type="project" value="UniProtKB-KW"/>
</dbReference>
<comment type="caution">
    <text evidence="2">The sequence shown here is derived from an EMBL/GenBank/DDBJ whole genome shotgun (WGS) entry which is preliminary data.</text>
</comment>
<dbReference type="InterPro" id="IPR043025">
    <property type="entry name" value="DRP_PD-(D/E)XK_dom"/>
</dbReference>
<dbReference type="AlphaFoldDB" id="A0A1G1V9D6"/>
<protein>
    <submittedName>
        <fullName evidence="2">Restriction endonuclease</fullName>
    </submittedName>
</protein>
<dbReference type="Pfam" id="PF06044">
    <property type="entry name" value="DpnI"/>
    <property type="match status" value="1"/>
</dbReference>
<dbReference type="Gene3D" id="1.10.10.10">
    <property type="entry name" value="Winged helix-like DNA-binding domain superfamily/Winged helix DNA-binding domain"/>
    <property type="match status" value="1"/>
</dbReference>